<accession>A0AAV4WQZ9</accession>
<protein>
    <submittedName>
        <fullName evidence="1">Protein masquerade</fullName>
    </submittedName>
</protein>
<name>A0AAV4WQZ9_CAEEX</name>
<dbReference type="Proteomes" id="UP001054945">
    <property type="component" value="Unassembled WGS sequence"/>
</dbReference>
<evidence type="ECO:0000313" key="1">
    <source>
        <dbReference type="EMBL" id="GIY85122.1"/>
    </source>
</evidence>
<dbReference type="EMBL" id="BPLR01016616">
    <property type="protein sequence ID" value="GIY85122.1"/>
    <property type="molecule type" value="Genomic_DNA"/>
</dbReference>
<dbReference type="AlphaFoldDB" id="A0AAV4WQZ9"/>
<reference evidence="1 2" key="1">
    <citation type="submission" date="2021-06" db="EMBL/GenBank/DDBJ databases">
        <title>Caerostris extrusa draft genome.</title>
        <authorList>
            <person name="Kono N."/>
            <person name="Arakawa K."/>
        </authorList>
    </citation>
    <scope>NUCLEOTIDE SEQUENCE [LARGE SCALE GENOMIC DNA]</scope>
</reference>
<gene>
    <name evidence="1" type="primary">mas_6</name>
    <name evidence="1" type="ORF">CEXT_671381</name>
</gene>
<evidence type="ECO:0000313" key="2">
    <source>
        <dbReference type="Proteomes" id="UP001054945"/>
    </source>
</evidence>
<sequence>MLKTIYISNHPQIPLIRPGSQQQGYPNIPLGNPNYGPQKNQQPASPFIHKYRKISFQEKPVPPVRVQHIPNQANANQGYVGAGQTGYGLLPQMPHHGNNGYVNPARKPLKTTIMGLTIIKISSQTTKH</sequence>
<keyword evidence="2" id="KW-1185">Reference proteome</keyword>
<comment type="caution">
    <text evidence="1">The sequence shown here is derived from an EMBL/GenBank/DDBJ whole genome shotgun (WGS) entry which is preliminary data.</text>
</comment>
<proteinExistence type="predicted"/>
<organism evidence="1 2">
    <name type="scientific">Caerostris extrusa</name>
    <name type="common">Bark spider</name>
    <name type="synonym">Caerostris bankana</name>
    <dbReference type="NCBI Taxonomy" id="172846"/>
    <lineage>
        <taxon>Eukaryota</taxon>
        <taxon>Metazoa</taxon>
        <taxon>Ecdysozoa</taxon>
        <taxon>Arthropoda</taxon>
        <taxon>Chelicerata</taxon>
        <taxon>Arachnida</taxon>
        <taxon>Araneae</taxon>
        <taxon>Araneomorphae</taxon>
        <taxon>Entelegynae</taxon>
        <taxon>Araneoidea</taxon>
        <taxon>Araneidae</taxon>
        <taxon>Caerostris</taxon>
    </lineage>
</organism>